<dbReference type="Proteomes" id="UP000605897">
    <property type="component" value="Unassembled WGS sequence"/>
</dbReference>
<dbReference type="PANTHER" id="PTHR11941">
    <property type="entry name" value="ENOYL-COA HYDRATASE-RELATED"/>
    <property type="match status" value="1"/>
</dbReference>
<evidence type="ECO:0000256" key="4">
    <source>
        <dbReference type="RuleBase" id="RU003707"/>
    </source>
</evidence>
<proteinExistence type="inferred from homology"/>
<evidence type="ECO:0000313" key="6">
    <source>
        <dbReference type="Proteomes" id="UP000605897"/>
    </source>
</evidence>
<evidence type="ECO:0000256" key="3">
    <source>
        <dbReference type="ARBA" id="ARBA00023239"/>
    </source>
</evidence>
<dbReference type="SUPFAM" id="SSF52096">
    <property type="entry name" value="ClpP/crotonase"/>
    <property type="match status" value="1"/>
</dbReference>
<name>A0ABQ3IU59_9PSEU</name>
<comment type="similarity">
    <text evidence="1 4">Belongs to the enoyl-CoA hydratase/isomerase family.</text>
</comment>
<evidence type="ECO:0000313" key="5">
    <source>
        <dbReference type="EMBL" id="GHE91418.1"/>
    </source>
</evidence>
<reference evidence="6" key="1">
    <citation type="journal article" date="2019" name="Int. J. Syst. Evol. Microbiol.">
        <title>The Global Catalogue of Microorganisms (GCM) 10K type strain sequencing project: providing services to taxonomists for standard genome sequencing and annotation.</title>
        <authorList>
            <consortium name="The Broad Institute Genomics Platform"/>
            <consortium name="The Broad Institute Genome Sequencing Center for Infectious Disease"/>
            <person name="Wu L."/>
            <person name="Ma J."/>
        </authorList>
    </citation>
    <scope>NUCLEOTIDE SEQUENCE [LARGE SCALE GENOMIC DNA]</scope>
    <source>
        <strain evidence="6">CGMCC 4.7677</strain>
    </source>
</reference>
<dbReference type="InterPro" id="IPR018376">
    <property type="entry name" value="Enoyl-CoA_hyd/isom_CS"/>
</dbReference>
<dbReference type="Pfam" id="PF00378">
    <property type="entry name" value="ECH_1"/>
    <property type="match status" value="1"/>
</dbReference>
<evidence type="ECO:0000256" key="2">
    <source>
        <dbReference type="ARBA" id="ARBA00023098"/>
    </source>
</evidence>
<sequence length="273" mass="28995">MVLMERLAKGEKTVYVDVEVEGAVATIRMDRPPLNVLNLELLNSLREAAEEIAARQEIKAVVLYGGPEVFSAGADIRELEQLTDEEAPEHAKAMQDAVMSVAHLPVPVIAAIRGAAVGGGCELALAADFRVCADSSVIGLPEILLGVIPTGGGTQRLTAVVGLPKAKEIVYSGRALDAEEAREIGLADRVVADGEVLAEAKRWAARYENSSATGLRAAKAALEYGQDDGLAVELENFVESFRAPDRTIGMRSFFEHGPGRAKFGTGTERAGQE</sequence>
<organism evidence="5 6">
    <name type="scientific">Amycolatopsis deserti</name>
    <dbReference type="NCBI Taxonomy" id="185696"/>
    <lineage>
        <taxon>Bacteria</taxon>
        <taxon>Bacillati</taxon>
        <taxon>Actinomycetota</taxon>
        <taxon>Actinomycetes</taxon>
        <taxon>Pseudonocardiales</taxon>
        <taxon>Pseudonocardiaceae</taxon>
        <taxon>Amycolatopsis</taxon>
    </lineage>
</organism>
<dbReference type="CDD" id="cd06558">
    <property type="entry name" value="crotonase-like"/>
    <property type="match status" value="1"/>
</dbReference>
<dbReference type="EMBL" id="BNAU01000002">
    <property type="protein sequence ID" value="GHE91418.1"/>
    <property type="molecule type" value="Genomic_DNA"/>
</dbReference>
<dbReference type="PROSITE" id="PS00166">
    <property type="entry name" value="ENOYL_COA_HYDRATASE"/>
    <property type="match status" value="1"/>
</dbReference>
<dbReference type="InterPro" id="IPR029045">
    <property type="entry name" value="ClpP/crotonase-like_dom_sf"/>
</dbReference>
<keyword evidence="6" id="KW-1185">Reference proteome</keyword>
<gene>
    <name evidence="5" type="ORF">GCM10017786_24860</name>
</gene>
<protein>
    <submittedName>
        <fullName evidence="5">Enoyl-CoA hydratase</fullName>
    </submittedName>
</protein>
<comment type="caution">
    <text evidence="5">The sequence shown here is derived from an EMBL/GenBank/DDBJ whole genome shotgun (WGS) entry which is preliminary data.</text>
</comment>
<dbReference type="InterPro" id="IPR001753">
    <property type="entry name" value="Enoyl-CoA_hydra/iso"/>
</dbReference>
<evidence type="ECO:0000256" key="1">
    <source>
        <dbReference type="ARBA" id="ARBA00005254"/>
    </source>
</evidence>
<accession>A0ABQ3IU59</accession>
<keyword evidence="2" id="KW-0443">Lipid metabolism</keyword>
<keyword evidence="3" id="KW-0456">Lyase</keyword>
<dbReference type="PANTHER" id="PTHR11941:SF169">
    <property type="entry name" value="(7AS)-7A-METHYL-1,5-DIOXO-2,3,5,6,7,7A-HEXAHYDRO-1H-INDENE-CARBOXYL-COA HYDROLASE"/>
    <property type="match status" value="1"/>
</dbReference>
<dbReference type="Gene3D" id="3.90.226.10">
    <property type="entry name" value="2-enoyl-CoA Hydratase, Chain A, domain 1"/>
    <property type="match status" value="1"/>
</dbReference>